<accession>A0A182K3B9</accession>
<dbReference type="Pfam" id="PF11540">
    <property type="entry name" value="Dynein_IC2"/>
    <property type="match status" value="1"/>
</dbReference>
<proteinExistence type="predicted"/>
<reference evidence="3" key="1">
    <citation type="submission" date="2013-03" db="EMBL/GenBank/DDBJ databases">
        <title>The Genome Sequence of Anopheles christyi ACHKN1017.</title>
        <authorList>
            <consortium name="The Broad Institute Genomics Platform"/>
            <person name="Neafsey D.E."/>
            <person name="Besansky N."/>
            <person name="Walker B."/>
            <person name="Young S.K."/>
            <person name="Zeng Q."/>
            <person name="Gargeya S."/>
            <person name="Fitzgerald M."/>
            <person name="Haas B."/>
            <person name="Abouelleil A."/>
            <person name="Allen A.W."/>
            <person name="Alvarado L."/>
            <person name="Arachchi H.M."/>
            <person name="Berlin A.M."/>
            <person name="Chapman S.B."/>
            <person name="Gainer-Dewar J."/>
            <person name="Goldberg J."/>
            <person name="Griggs A."/>
            <person name="Gujja S."/>
            <person name="Hansen M."/>
            <person name="Howarth C."/>
            <person name="Imamovic A."/>
            <person name="Ireland A."/>
            <person name="Larimer J."/>
            <person name="McCowan C."/>
            <person name="Murphy C."/>
            <person name="Pearson M."/>
            <person name="Poon T.W."/>
            <person name="Priest M."/>
            <person name="Roberts A."/>
            <person name="Saif S."/>
            <person name="Shea T."/>
            <person name="Sisk P."/>
            <person name="Sykes S."/>
            <person name="Wortman J."/>
            <person name="Nusbaum C."/>
            <person name="Birren B."/>
        </authorList>
    </citation>
    <scope>NUCLEOTIDE SEQUENCE [LARGE SCALE GENOMIC DNA]</scope>
    <source>
        <strain evidence="3">ACHKN1017</strain>
    </source>
</reference>
<feature type="region of interest" description="Disordered" evidence="1">
    <location>
        <begin position="122"/>
        <end position="153"/>
    </location>
</feature>
<dbReference type="VEuPathDB" id="VectorBase:ACHR005254"/>
<feature type="compositionally biased region" description="Basic and acidic residues" evidence="1">
    <location>
        <begin position="16"/>
        <end position="48"/>
    </location>
</feature>
<evidence type="ECO:0000256" key="1">
    <source>
        <dbReference type="SAM" id="MobiDB-lite"/>
    </source>
</evidence>
<protein>
    <recommendedName>
        <fullName evidence="4">Cytoplasmic dynein 1 intermediate chain</fullName>
    </recommendedName>
</protein>
<dbReference type="STRING" id="43041.A0A182K3B9"/>
<dbReference type="AlphaFoldDB" id="A0A182K3B9"/>
<evidence type="ECO:0008006" key="4">
    <source>
        <dbReference type="Google" id="ProtNLM"/>
    </source>
</evidence>
<feature type="compositionally biased region" description="Basic and acidic residues" evidence="1">
    <location>
        <begin position="135"/>
        <end position="147"/>
    </location>
</feature>
<feature type="compositionally biased region" description="Polar residues" evidence="1">
    <location>
        <begin position="124"/>
        <end position="134"/>
    </location>
</feature>
<evidence type="ECO:0000313" key="3">
    <source>
        <dbReference type="Proteomes" id="UP000075881"/>
    </source>
</evidence>
<dbReference type="Proteomes" id="UP000075881">
    <property type="component" value="Unassembled WGS sequence"/>
</dbReference>
<feature type="region of interest" description="Disordered" evidence="1">
    <location>
        <begin position="67"/>
        <end position="99"/>
    </location>
</feature>
<feature type="compositionally biased region" description="Polar residues" evidence="1">
    <location>
        <begin position="79"/>
        <end position="98"/>
    </location>
</feature>
<sequence length="153" mass="17083">MNRKAELERKKAKLQALRDEKDRRRKEKEQKDLEEAAGKLGHSETSTRKDLDEMLSSLGVAPVSEVLSSLSSVNSATSDQSTTHTPDASLQPSINGQSYRKKPVNLCLVSVQATNIPPKETVVYSKQTQTNSSGGHERDGYMEDWWRPRKGKA</sequence>
<dbReference type="GO" id="GO:0007018">
    <property type="term" value="P:microtubule-based movement"/>
    <property type="evidence" value="ECO:0007669"/>
    <property type="project" value="InterPro"/>
</dbReference>
<feature type="compositionally biased region" description="Low complexity" evidence="1">
    <location>
        <begin position="67"/>
        <end position="78"/>
    </location>
</feature>
<organism evidence="2 3">
    <name type="scientific">Anopheles christyi</name>
    <dbReference type="NCBI Taxonomy" id="43041"/>
    <lineage>
        <taxon>Eukaryota</taxon>
        <taxon>Metazoa</taxon>
        <taxon>Ecdysozoa</taxon>
        <taxon>Arthropoda</taxon>
        <taxon>Hexapoda</taxon>
        <taxon>Insecta</taxon>
        <taxon>Pterygota</taxon>
        <taxon>Neoptera</taxon>
        <taxon>Endopterygota</taxon>
        <taxon>Diptera</taxon>
        <taxon>Nematocera</taxon>
        <taxon>Culicoidea</taxon>
        <taxon>Culicidae</taxon>
        <taxon>Anophelinae</taxon>
        <taxon>Anopheles</taxon>
    </lineage>
</organism>
<reference evidence="2" key="2">
    <citation type="submission" date="2020-05" db="UniProtKB">
        <authorList>
            <consortium name="EnsemblMetazoa"/>
        </authorList>
    </citation>
    <scope>IDENTIFICATION</scope>
    <source>
        <strain evidence="2">ACHKN1017</strain>
    </source>
</reference>
<name>A0A182K3B9_9DIPT</name>
<dbReference type="GO" id="GO:0005868">
    <property type="term" value="C:cytoplasmic dynein complex"/>
    <property type="evidence" value="ECO:0007669"/>
    <property type="project" value="InterPro"/>
</dbReference>
<feature type="region of interest" description="Disordered" evidence="1">
    <location>
        <begin position="1"/>
        <end position="48"/>
    </location>
</feature>
<keyword evidence="3" id="KW-1185">Reference proteome</keyword>
<dbReference type="InterPro" id="IPR025956">
    <property type="entry name" value="DYNC1I1/DYNC1I2"/>
</dbReference>
<dbReference type="EnsemblMetazoa" id="ACHR005254-RA">
    <property type="protein sequence ID" value="ACHR005254-PA"/>
    <property type="gene ID" value="ACHR005254"/>
</dbReference>
<evidence type="ECO:0000313" key="2">
    <source>
        <dbReference type="EnsemblMetazoa" id="ACHR005254-PA"/>
    </source>
</evidence>